<keyword evidence="5" id="KW-0133">Cell shape</keyword>
<keyword evidence="2" id="KW-0328">Glycosyltransferase</keyword>
<dbReference type="GO" id="GO:0008360">
    <property type="term" value="P:regulation of cell shape"/>
    <property type="evidence" value="ECO:0007669"/>
    <property type="project" value="UniProtKB-KW"/>
</dbReference>
<comment type="catalytic activity">
    <reaction evidence="15">
        <text>[GlcNAc-(1-&gt;4)-Mur2Ac(oyl-L-Ala-gamma-D-Glu-L-Lys-D-Ala-D-Ala)](n)-di-trans,octa-cis-undecaprenyl diphosphate + beta-D-GlcNAc-(1-&gt;4)-Mur2Ac(oyl-L-Ala-gamma-D-Glu-L-Lys-D-Ala-D-Ala)-di-trans,octa-cis-undecaprenyl diphosphate = [GlcNAc-(1-&gt;4)-Mur2Ac(oyl-L-Ala-gamma-D-Glu-L-Lys-D-Ala-D-Ala)](n+1)-di-trans,octa-cis-undecaprenyl diphosphate + di-trans,octa-cis-undecaprenyl diphosphate + H(+)</text>
        <dbReference type="Rhea" id="RHEA:23708"/>
        <dbReference type="Rhea" id="RHEA-COMP:9602"/>
        <dbReference type="Rhea" id="RHEA-COMP:9603"/>
        <dbReference type="ChEBI" id="CHEBI:15378"/>
        <dbReference type="ChEBI" id="CHEBI:58405"/>
        <dbReference type="ChEBI" id="CHEBI:60033"/>
        <dbReference type="ChEBI" id="CHEBI:78435"/>
        <dbReference type="EC" id="2.4.99.28"/>
    </reaction>
</comment>
<dbReference type="PANTHER" id="PTHR30474">
    <property type="entry name" value="CELL CYCLE PROTEIN"/>
    <property type="match status" value="1"/>
</dbReference>
<dbReference type="EC" id="2.4.99.28" evidence="14"/>
<keyword evidence="7 17" id="KW-1133">Transmembrane helix</keyword>
<dbReference type="Pfam" id="PF01098">
    <property type="entry name" value="FTSW_RODA_SPOVE"/>
    <property type="match status" value="1"/>
</dbReference>
<feature type="transmembrane region" description="Helical" evidence="17">
    <location>
        <begin position="53"/>
        <end position="73"/>
    </location>
</feature>
<dbReference type="EMBL" id="BORC01000003">
    <property type="protein sequence ID" value="GIN62301.1"/>
    <property type="molecule type" value="Genomic_DNA"/>
</dbReference>
<evidence type="ECO:0000256" key="4">
    <source>
        <dbReference type="ARBA" id="ARBA00022692"/>
    </source>
</evidence>
<organism evidence="18 19">
    <name type="scientific">Robertmurraya siralis</name>
    <dbReference type="NCBI Taxonomy" id="77777"/>
    <lineage>
        <taxon>Bacteria</taxon>
        <taxon>Bacillati</taxon>
        <taxon>Bacillota</taxon>
        <taxon>Bacilli</taxon>
        <taxon>Bacillales</taxon>
        <taxon>Bacillaceae</taxon>
        <taxon>Robertmurraya</taxon>
    </lineage>
</organism>
<evidence type="ECO:0000256" key="8">
    <source>
        <dbReference type="ARBA" id="ARBA00023136"/>
    </source>
</evidence>
<evidence type="ECO:0000256" key="3">
    <source>
        <dbReference type="ARBA" id="ARBA00022679"/>
    </source>
</evidence>
<evidence type="ECO:0000256" key="9">
    <source>
        <dbReference type="ARBA" id="ARBA00032370"/>
    </source>
</evidence>
<protein>
    <recommendedName>
        <fullName evidence="12">Probable peptidoglycan glycosyltransferase FtsW</fullName>
        <ecNumber evidence="14">2.4.99.28</ecNumber>
    </recommendedName>
    <alternativeName>
        <fullName evidence="13">Cell division protein FtsW</fullName>
    </alternativeName>
    <alternativeName>
        <fullName evidence="10">Cell wall polymerase</fullName>
    </alternativeName>
    <alternativeName>
        <fullName evidence="9">Peptidoglycan polymerase</fullName>
    </alternativeName>
</protein>
<evidence type="ECO:0000256" key="16">
    <source>
        <dbReference type="ARBA" id="ARBA00049966"/>
    </source>
</evidence>
<keyword evidence="19" id="KW-1185">Reference proteome</keyword>
<dbReference type="PANTHER" id="PTHR30474:SF2">
    <property type="entry name" value="PEPTIDOGLYCAN GLYCOSYLTRANSFERASE FTSW-RELATED"/>
    <property type="match status" value="1"/>
</dbReference>
<accession>A0A920BU67</accession>
<dbReference type="GO" id="GO:0005886">
    <property type="term" value="C:plasma membrane"/>
    <property type="evidence" value="ECO:0007669"/>
    <property type="project" value="TreeGrafter"/>
</dbReference>
<evidence type="ECO:0000256" key="11">
    <source>
        <dbReference type="ARBA" id="ARBA00038053"/>
    </source>
</evidence>
<evidence type="ECO:0000256" key="1">
    <source>
        <dbReference type="ARBA" id="ARBA00004141"/>
    </source>
</evidence>
<proteinExistence type="inferred from homology"/>
<dbReference type="GO" id="GO:0008955">
    <property type="term" value="F:peptidoglycan glycosyltransferase activity"/>
    <property type="evidence" value="ECO:0007669"/>
    <property type="project" value="UniProtKB-EC"/>
</dbReference>
<gene>
    <name evidence="18" type="ORF">J27TS8_22940</name>
</gene>
<evidence type="ECO:0000256" key="10">
    <source>
        <dbReference type="ARBA" id="ARBA00033270"/>
    </source>
</evidence>
<dbReference type="Proteomes" id="UP000682111">
    <property type="component" value="Unassembled WGS sequence"/>
</dbReference>
<keyword evidence="4 17" id="KW-0812">Transmembrane</keyword>
<comment type="subcellular location">
    <subcellularLocation>
        <location evidence="1">Membrane</location>
        <topology evidence="1">Multi-pass membrane protein</topology>
    </subcellularLocation>
</comment>
<evidence type="ECO:0000256" key="12">
    <source>
        <dbReference type="ARBA" id="ARBA00041185"/>
    </source>
</evidence>
<evidence type="ECO:0000313" key="19">
    <source>
        <dbReference type="Proteomes" id="UP000682111"/>
    </source>
</evidence>
<evidence type="ECO:0000256" key="7">
    <source>
        <dbReference type="ARBA" id="ARBA00022989"/>
    </source>
</evidence>
<comment type="caution">
    <text evidence="18">The sequence shown here is derived from an EMBL/GenBank/DDBJ whole genome shotgun (WGS) entry which is preliminary data.</text>
</comment>
<dbReference type="InterPro" id="IPR001182">
    <property type="entry name" value="FtsW/RodA"/>
</dbReference>
<reference evidence="18" key="1">
    <citation type="submission" date="2021-03" db="EMBL/GenBank/DDBJ databases">
        <title>Antimicrobial resistance genes in bacteria isolated from Japanese honey, and their potential for conferring macrolide and lincosamide resistance in the American foulbrood pathogen Paenibacillus larvae.</title>
        <authorList>
            <person name="Okamoto M."/>
            <person name="Kumagai M."/>
            <person name="Kanamori H."/>
            <person name="Takamatsu D."/>
        </authorList>
    </citation>
    <scope>NUCLEOTIDE SEQUENCE</scope>
    <source>
        <strain evidence="18">J27TS8</strain>
    </source>
</reference>
<feature type="transmembrane region" description="Helical" evidence="17">
    <location>
        <begin position="12"/>
        <end position="33"/>
    </location>
</feature>
<evidence type="ECO:0000256" key="6">
    <source>
        <dbReference type="ARBA" id="ARBA00022984"/>
    </source>
</evidence>
<evidence type="ECO:0000256" key="2">
    <source>
        <dbReference type="ARBA" id="ARBA00022676"/>
    </source>
</evidence>
<evidence type="ECO:0000256" key="5">
    <source>
        <dbReference type="ARBA" id="ARBA00022960"/>
    </source>
</evidence>
<keyword evidence="8 17" id="KW-0472">Membrane</keyword>
<comment type="similarity">
    <text evidence="11">Belongs to the SEDS family. FtsW subfamily.</text>
</comment>
<sequence length="75" mass="8643">MFVVLAFIPHQVYKNLSPLFVVASLMILVMVLIPSVGVERNYSQRWVRIGSFMFQPSEVVKLGMILYFVAMYAKK</sequence>
<dbReference type="GO" id="GO:0015648">
    <property type="term" value="F:lipid-linked peptidoglycan transporter activity"/>
    <property type="evidence" value="ECO:0007669"/>
    <property type="project" value="TreeGrafter"/>
</dbReference>
<evidence type="ECO:0000313" key="18">
    <source>
        <dbReference type="EMBL" id="GIN62301.1"/>
    </source>
</evidence>
<dbReference type="GO" id="GO:0009252">
    <property type="term" value="P:peptidoglycan biosynthetic process"/>
    <property type="evidence" value="ECO:0007669"/>
    <property type="project" value="UniProtKB-KW"/>
</dbReference>
<dbReference type="GO" id="GO:0051301">
    <property type="term" value="P:cell division"/>
    <property type="evidence" value="ECO:0007669"/>
    <property type="project" value="InterPro"/>
</dbReference>
<dbReference type="GO" id="GO:0032153">
    <property type="term" value="C:cell division site"/>
    <property type="evidence" value="ECO:0007669"/>
    <property type="project" value="TreeGrafter"/>
</dbReference>
<evidence type="ECO:0000256" key="17">
    <source>
        <dbReference type="SAM" id="Phobius"/>
    </source>
</evidence>
<evidence type="ECO:0000256" key="15">
    <source>
        <dbReference type="ARBA" id="ARBA00049902"/>
    </source>
</evidence>
<evidence type="ECO:0000256" key="14">
    <source>
        <dbReference type="ARBA" id="ARBA00044770"/>
    </source>
</evidence>
<keyword evidence="6" id="KW-0573">Peptidoglycan synthesis</keyword>
<keyword evidence="3" id="KW-0808">Transferase</keyword>
<name>A0A920BU67_9BACI</name>
<evidence type="ECO:0000256" key="13">
    <source>
        <dbReference type="ARBA" id="ARBA00041418"/>
    </source>
</evidence>
<dbReference type="AlphaFoldDB" id="A0A920BU67"/>
<comment type="function">
    <text evidence="16">Peptidoglycan polymerase that is essential for cell division.</text>
</comment>